<feature type="domain" description="Rab3-GAP regulatory subunit N-terminal" evidence="1">
    <location>
        <begin position="28"/>
        <end position="434"/>
    </location>
</feature>
<proteinExistence type="predicted"/>
<dbReference type="InterPro" id="IPR011047">
    <property type="entry name" value="Quinoprotein_ADH-like_sf"/>
</dbReference>
<sequence length="458" mass="51066">MAPRTHLTDLGSIACEELSELGAGKEGWLDTPNLSAAIDSSSLALANRSLVLLLDWRGNCDLINSPIKIKPSLSPIEGDITAVQCLDFHDFRVLALGTSNGYLLIYSLEGDLIHKQMIYPSRILRLRVRGTWNALTPFSSSDELCVVMPGVIARFDGSDFQTLLQQWFQETESQFWDQRRQKREIDDMVYSYKRLPYQLWNVSKYGLCADAAITGVMPPPLMELQVNPSLLYDVSIKALNMCCFYCGQSSERYFCAVTIGEDAVISAYRLSEDRNRSLVGTILSKVVPAAFSTLSSFSKMIWRSGQDSSKEKPQSFAKASSLTCLKDHPRKGEKLTLSPGGRLAAITDSFGRILLLDTQALLVVRIWKGYRDANCLFMEMLVSKDTTSSSTAVAEHSKSDYCLCLAIHAPRKGIIEVWQMRIGPRLIAIRCAKGLWEISKKAIVYGFWELENALGGHS</sequence>
<dbReference type="InterPro" id="IPR026059">
    <property type="entry name" value="Rab3GAP2"/>
</dbReference>
<dbReference type="EMBL" id="JBBNAF010000012">
    <property type="protein sequence ID" value="KAK9092968.1"/>
    <property type="molecule type" value="Genomic_DNA"/>
</dbReference>
<gene>
    <name evidence="2" type="ORF">Syun_027879</name>
</gene>
<dbReference type="Proteomes" id="UP001420932">
    <property type="component" value="Unassembled WGS sequence"/>
</dbReference>
<keyword evidence="3" id="KW-1185">Reference proteome</keyword>
<dbReference type="PANTHER" id="PTHR12472">
    <property type="entry name" value="RAB3-GAP REGULATORY DOMAIN"/>
    <property type="match status" value="1"/>
</dbReference>
<dbReference type="AlphaFoldDB" id="A0AAP0HLF2"/>
<comment type="caution">
    <text evidence="2">The sequence shown here is derived from an EMBL/GenBank/DDBJ whole genome shotgun (WGS) entry which is preliminary data.</text>
</comment>
<dbReference type="Pfam" id="PF14655">
    <property type="entry name" value="RAB3GAP2_N"/>
    <property type="match status" value="1"/>
</dbReference>
<dbReference type="InterPro" id="IPR032839">
    <property type="entry name" value="RAB3GAP_N"/>
</dbReference>
<dbReference type="SUPFAM" id="SSF50998">
    <property type="entry name" value="Quinoprotein alcohol dehydrogenase-like"/>
    <property type="match status" value="1"/>
</dbReference>
<accession>A0AAP0HLF2</accession>
<evidence type="ECO:0000259" key="1">
    <source>
        <dbReference type="Pfam" id="PF14655"/>
    </source>
</evidence>
<evidence type="ECO:0000313" key="2">
    <source>
        <dbReference type="EMBL" id="KAK9092968.1"/>
    </source>
</evidence>
<dbReference type="PANTHER" id="PTHR12472:SF0">
    <property type="entry name" value="RAB3 GTPASE-ACTIVATING PROTEIN NON-CATALYTIC SUBUNIT"/>
    <property type="match status" value="1"/>
</dbReference>
<protein>
    <recommendedName>
        <fullName evidence="1">Rab3-GAP regulatory subunit N-terminal domain-containing protein</fullName>
    </recommendedName>
</protein>
<name>A0AAP0HLF2_9MAGN</name>
<organism evidence="2 3">
    <name type="scientific">Stephania yunnanensis</name>
    <dbReference type="NCBI Taxonomy" id="152371"/>
    <lineage>
        <taxon>Eukaryota</taxon>
        <taxon>Viridiplantae</taxon>
        <taxon>Streptophyta</taxon>
        <taxon>Embryophyta</taxon>
        <taxon>Tracheophyta</taxon>
        <taxon>Spermatophyta</taxon>
        <taxon>Magnoliopsida</taxon>
        <taxon>Ranunculales</taxon>
        <taxon>Menispermaceae</taxon>
        <taxon>Menispermoideae</taxon>
        <taxon>Cissampelideae</taxon>
        <taxon>Stephania</taxon>
    </lineage>
</organism>
<reference evidence="2 3" key="1">
    <citation type="submission" date="2024-01" db="EMBL/GenBank/DDBJ databases">
        <title>Genome assemblies of Stephania.</title>
        <authorList>
            <person name="Yang L."/>
        </authorList>
    </citation>
    <scope>NUCLEOTIDE SEQUENCE [LARGE SCALE GENOMIC DNA]</scope>
    <source>
        <strain evidence="2">YNDBR</strain>
        <tissue evidence="2">Leaf</tissue>
    </source>
</reference>
<evidence type="ECO:0000313" key="3">
    <source>
        <dbReference type="Proteomes" id="UP001420932"/>
    </source>
</evidence>